<sequence>MSSSERQNAGSIPRPIARTQSMFHRVLRANPFEVRQALRDLRARFAPAVSADAMGRLELVLAEVMNNVSEHAGDLCAQKPAPRAMHLCVVMNDAGLSCAITDDGGTLPADCLLPRNLPALDPLDLPEGGFGWCLIQGLTQSLCYYREDQRNCLAFTVPFNPGQFSGPISG</sequence>
<dbReference type="InterPro" id="IPR050267">
    <property type="entry name" value="Anti-sigma-factor_SerPK"/>
</dbReference>
<dbReference type="Proteomes" id="UP000644749">
    <property type="component" value="Unassembled WGS sequence"/>
</dbReference>
<dbReference type="Pfam" id="PF13581">
    <property type="entry name" value="HATPase_c_2"/>
    <property type="match status" value="1"/>
</dbReference>
<reference evidence="3 4" key="1">
    <citation type="submission" date="2021-01" db="EMBL/GenBank/DDBJ databases">
        <title>011410 draft genome.</title>
        <authorList>
            <person name="Lang L."/>
        </authorList>
    </citation>
    <scope>NUCLEOTIDE SEQUENCE [LARGE SCALE GENOMIC DNA]</scope>
    <source>
        <strain evidence="3 4">KCTC 42845</strain>
    </source>
</reference>
<dbReference type="Gene3D" id="3.30.565.10">
    <property type="entry name" value="Histidine kinase-like ATPase, C-terminal domain"/>
    <property type="match status" value="1"/>
</dbReference>
<dbReference type="GO" id="GO:0005524">
    <property type="term" value="F:ATP binding"/>
    <property type="evidence" value="ECO:0007669"/>
    <property type="project" value="UniProtKB-KW"/>
</dbReference>
<organism evidence="3 4">
    <name type="scientific">Paracoccus aerius</name>
    <dbReference type="NCBI Taxonomy" id="1915382"/>
    <lineage>
        <taxon>Bacteria</taxon>
        <taxon>Pseudomonadati</taxon>
        <taxon>Pseudomonadota</taxon>
        <taxon>Alphaproteobacteria</taxon>
        <taxon>Rhodobacterales</taxon>
        <taxon>Paracoccaceae</taxon>
        <taxon>Paracoccus</taxon>
    </lineage>
</organism>
<name>A0ABS1RZL1_9RHOB</name>
<evidence type="ECO:0000313" key="4">
    <source>
        <dbReference type="Proteomes" id="UP000644749"/>
    </source>
</evidence>
<dbReference type="PANTHER" id="PTHR35526">
    <property type="entry name" value="ANTI-SIGMA-F FACTOR RSBW-RELATED"/>
    <property type="match status" value="1"/>
</dbReference>
<accession>A0ABS1RZL1</accession>
<protein>
    <submittedName>
        <fullName evidence="3">ATP-binding protein</fullName>
    </submittedName>
</protein>
<dbReference type="CDD" id="cd16936">
    <property type="entry name" value="HATPase_RsbW-like"/>
    <property type="match status" value="1"/>
</dbReference>
<keyword evidence="1" id="KW-0418">Kinase</keyword>
<keyword evidence="3" id="KW-0547">Nucleotide-binding</keyword>
<keyword evidence="1" id="KW-0808">Transferase</keyword>
<feature type="domain" description="Histidine kinase/HSP90-like ATPase" evidence="2">
    <location>
        <begin position="29"/>
        <end position="156"/>
    </location>
</feature>
<dbReference type="InterPro" id="IPR003594">
    <property type="entry name" value="HATPase_dom"/>
</dbReference>
<evidence type="ECO:0000259" key="2">
    <source>
        <dbReference type="Pfam" id="PF13581"/>
    </source>
</evidence>
<proteinExistence type="predicted"/>
<evidence type="ECO:0000313" key="3">
    <source>
        <dbReference type="EMBL" id="MBL3671878.1"/>
    </source>
</evidence>
<comment type="caution">
    <text evidence="3">The sequence shown here is derived from an EMBL/GenBank/DDBJ whole genome shotgun (WGS) entry which is preliminary data.</text>
</comment>
<keyword evidence="3" id="KW-0067">ATP-binding</keyword>
<evidence type="ECO:0000256" key="1">
    <source>
        <dbReference type="ARBA" id="ARBA00022527"/>
    </source>
</evidence>
<keyword evidence="1" id="KW-0723">Serine/threonine-protein kinase</keyword>
<dbReference type="InterPro" id="IPR036890">
    <property type="entry name" value="HATPase_C_sf"/>
</dbReference>
<keyword evidence="4" id="KW-1185">Reference proteome</keyword>
<dbReference type="RefSeq" id="WP_191308223.1">
    <property type="nucleotide sequence ID" value="NZ_BNCL01000002.1"/>
</dbReference>
<dbReference type="PANTHER" id="PTHR35526:SF3">
    <property type="entry name" value="ANTI-SIGMA-F FACTOR RSBW"/>
    <property type="match status" value="1"/>
</dbReference>
<dbReference type="EMBL" id="JAESHT010000001">
    <property type="protein sequence ID" value="MBL3671878.1"/>
    <property type="molecule type" value="Genomic_DNA"/>
</dbReference>
<gene>
    <name evidence="3" type="ORF">JL111_00145</name>
</gene>